<sequence>MDYLILDPIFPPRNITCIGTWSVLTLNQSKRLAQLLQELENYRLDILGLFESIGERRGIQGTVGPFASPEYLNGNHERMISFWVCNGLCVGNKYFQHRRIHKKTWISPDAGILKRH</sequence>
<organism evidence="1 2">
    <name type="scientific">Ancylostoma caninum</name>
    <name type="common">Dog hookworm</name>
    <dbReference type="NCBI Taxonomy" id="29170"/>
    <lineage>
        <taxon>Eukaryota</taxon>
        <taxon>Metazoa</taxon>
        <taxon>Ecdysozoa</taxon>
        <taxon>Nematoda</taxon>
        <taxon>Chromadorea</taxon>
        <taxon>Rhabditida</taxon>
        <taxon>Rhabditina</taxon>
        <taxon>Rhabditomorpha</taxon>
        <taxon>Strongyloidea</taxon>
        <taxon>Ancylostomatidae</taxon>
        <taxon>Ancylostomatinae</taxon>
        <taxon>Ancylostoma</taxon>
    </lineage>
</organism>
<accession>A0A368FLX5</accession>
<protein>
    <submittedName>
        <fullName evidence="1">Uncharacterized protein</fullName>
    </submittedName>
</protein>
<reference evidence="1 2" key="1">
    <citation type="submission" date="2014-10" db="EMBL/GenBank/DDBJ databases">
        <title>Draft genome of the hookworm Ancylostoma caninum.</title>
        <authorList>
            <person name="Mitreva M."/>
        </authorList>
    </citation>
    <scope>NUCLEOTIDE SEQUENCE [LARGE SCALE GENOMIC DNA]</scope>
    <source>
        <strain evidence="1 2">Baltimore</strain>
    </source>
</reference>
<keyword evidence="2" id="KW-1185">Reference proteome</keyword>
<evidence type="ECO:0000313" key="2">
    <source>
        <dbReference type="Proteomes" id="UP000252519"/>
    </source>
</evidence>
<proteinExistence type="predicted"/>
<gene>
    <name evidence="1" type="ORF">ANCCAN_21034</name>
</gene>
<dbReference type="STRING" id="29170.A0A368FLX5"/>
<comment type="caution">
    <text evidence="1">The sequence shown here is derived from an EMBL/GenBank/DDBJ whole genome shotgun (WGS) entry which is preliminary data.</text>
</comment>
<dbReference type="OrthoDB" id="6158030at2759"/>
<name>A0A368FLX5_ANCCA</name>
<dbReference type="AlphaFoldDB" id="A0A368FLX5"/>
<dbReference type="Proteomes" id="UP000252519">
    <property type="component" value="Unassembled WGS sequence"/>
</dbReference>
<dbReference type="EMBL" id="JOJR01000966">
    <property type="protein sequence ID" value="RCN33143.1"/>
    <property type="molecule type" value="Genomic_DNA"/>
</dbReference>
<evidence type="ECO:0000313" key="1">
    <source>
        <dbReference type="EMBL" id="RCN33143.1"/>
    </source>
</evidence>